<keyword evidence="2" id="KW-1185">Reference proteome</keyword>
<accession>K0RBS8</accession>
<proteinExistence type="predicted"/>
<gene>
    <name evidence="1" type="ORF">THAOC_29699</name>
</gene>
<organism evidence="1 2">
    <name type="scientific">Thalassiosira oceanica</name>
    <name type="common">Marine diatom</name>
    <dbReference type="NCBI Taxonomy" id="159749"/>
    <lineage>
        <taxon>Eukaryota</taxon>
        <taxon>Sar</taxon>
        <taxon>Stramenopiles</taxon>
        <taxon>Ochrophyta</taxon>
        <taxon>Bacillariophyta</taxon>
        <taxon>Coscinodiscophyceae</taxon>
        <taxon>Thalassiosirophycidae</taxon>
        <taxon>Thalassiosirales</taxon>
        <taxon>Thalassiosiraceae</taxon>
        <taxon>Thalassiosira</taxon>
    </lineage>
</organism>
<sequence length="35" mass="3806">PVAWVQAKGAHAVDSFTAAMEFWSKFAGLRTALKI</sequence>
<evidence type="ECO:0000313" key="1">
    <source>
        <dbReference type="EMBL" id="EJK51153.1"/>
    </source>
</evidence>
<comment type="caution">
    <text evidence="1">The sequence shown here is derived from an EMBL/GenBank/DDBJ whole genome shotgun (WGS) entry which is preliminary data.</text>
</comment>
<dbReference type="AlphaFoldDB" id="K0RBS8"/>
<reference evidence="1 2" key="1">
    <citation type="journal article" date="2012" name="Genome Biol.">
        <title>Genome and low-iron response of an oceanic diatom adapted to chronic iron limitation.</title>
        <authorList>
            <person name="Lommer M."/>
            <person name="Specht M."/>
            <person name="Roy A.S."/>
            <person name="Kraemer L."/>
            <person name="Andreson R."/>
            <person name="Gutowska M.A."/>
            <person name="Wolf J."/>
            <person name="Bergner S.V."/>
            <person name="Schilhabel M.B."/>
            <person name="Klostermeier U.C."/>
            <person name="Beiko R.G."/>
            <person name="Rosenstiel P."/>
            <person name="Hippler M."/>
            <person name="Laroche J."/>
        </authorList>
    </citation>
    <scope>NUCLEOTIDE SEQUENCE [LARGE SCALE GENOMIC DNA]</scope>
    <source>
        <strain evidence="1 2">CCMP1005</strain>
    </source>
</reference>
<dbReference type="Proteomes" id="UP000266841">
    <property type="component" value="Unassembled WGS sequence"/>
</dbReference>
<name>K0RBS8_THAOC</name>
<dbReference type="EMBL" id="AGNL01042133">
    <property type="protein sequence ID" value="EJK51153.1"/>
    <property type="molecule type" value="Genomic_DNA"/>
</dbReference>
<protein>
    <submittedName>
        <fullName evidence="1">Uncharacterized protein</fullName>
    </submittedName>
</protein>
<evidence type="ECO:0000313" key="2">
    <source>
        <dbReference type="Proteomes" id="UP000266841"/>
    </source>
</evidence>
<feature type="non-terminal residue" evidence="1">
    <location>
        <position position="1"/>
    </location>
</feature>